<feature type="region of interest" description="Disordered" evidence="1">
    <location>
        <begin position="220"/>
        <end position="269"/>
    </location>
</feature>
<evidence type="ECO:0000313" key="3">
    <source>
        <dbReference type="Proteomes" id="UP000053562"/>
    </source>
</evidence>
<dbReference type="Proteomes" id="UP000053562">
    <property type="component" value="Unassembled WGS sequence"/>
</dbReference>
<sequence>MSIRFDLLYDKDNPINGLPSDRRNYNIIRGVNFGKILGYIKSKNIDGINSWVKEYEKTLTGYLNKKHNSWKKNDPVKYCTNLNYILDYIVQGINNLQVFERINWIHQVDTISMDILPKYIPSNCKRNLKNSENKHLFFKKLMLDLCEDIEYFKTNKKILIQKNKCPKILARLQYRKNTLMDFFHTFYHREMFDIKDECSLSLINNNFSDINCNKVEKRPYTSGASEGLSVTASSSDDRANLHPKETTLGTKVLQDSPPDDGLDELEPGDPIPEDLDISLSFNEEPPKLDTTYAAASLAGISLFGTILYKYGPFRNRLNSRRGAINGSNIFSLDNNVYDANIMNNFEYLQTGVPNDEYQVGYGSVTDS</sequence>
<proteinExistence type="predicted"/>
<name>A0A0J9S3J8_PLAVI</name>
<evidence type="ECO:0000256" key="1">
    <source>
        <dbReference type="SAM" id="MobiDB-lite"/>
    </source>
</evidence>
<reference evidence="2 3" key="1">
    <citation type="submission" date="2011-08" db="EMBL/GenBank/DDBJ databases">
        <title>The Genome Sequence of Plasmodium vivax India VII.</title>
        <authorList>
            <consortium name="The Broad Institute Genome Sequencing Platform"/>
            <consortium name="The Broad Institute Genome Sequencing Center for Infectious Disease"/>
            <person name="Neafsey D."/>
            <person name="Carlton J."/>
            <person name="Barnwell J."/>
            <person name="Collins W."/>
            <person name="Escalante A."/>
            <person name="Mullikin J."/>
            <person name="Saul A."/>
            <person name="Guigo R."/>
            <person name="Camara F."/>
            <person name="Young S.K."/>
            <person name="Zeng Q."/>
            <person name="Gargeya S."/>
            <person name="Fitzgerald M."/>
            <person name="Haas B."/>
            <person name="Abouelleil A."/>
            <person name="Alvarado L."/>
            <person name="Arachchi H.M."/>
            <person name="Berlin A."/>
            <person name="Brown A."/>
            <person name="Chapman S.B."/>
            <person name="Chen Z."/>
            <person name="Dunbar C."/>
            <person name="Freedman E."/>
            <person name="Gearin G."/>
            <person name="Gellesch M."/>
            <person name="Goldberg J."/>
            <person name="Griggs A."/>
            <person name="Gujja S."/>
            <person name="Heiman D."/>
            <person name="Howarth C."/>
            <person name="Larson L."/>
            <person name="Lui A."/>
            <person name="MacDonald P.J.P."/>
            <person name="Montmayeur A."/>
            <person name="Murphy C."/>
            <person name="Neiman D."/>
            <person name="Pearson M."/>
            <person name="Priest M."/>
            <person name="Roberts A."/>
            <person name="Saif S."/>
            <person name="Shea T."/>
            <person name="Shenoy N."/>
            <person name="Sisk P."/>
            <person name="Stolte C."/>
            <person name="Sykes S."/>
            <person name="Wortman J."/>
            <person name="Nusbaum C."/>
            <person name="Birren B."/>
        </authorList>
    </citation>
    <scope>NUCLEOTIDE SEQUENCE [LARGE SCALE GENOMIC DNA]</scope>
    <source>
        <strain evidence="2 3">India VII</strain>
    </source>
</reference>
<organism evidence="2 3">
    <name type="scientific">Plasmodium vivax India VII</name>
    <dbReference type="NCBI Taxonomy" id="1077284"/>
    <lineage>
        <taxon>Eukaryota</taxon>
        <taxon>Sar</taxon>
        <taxon>Alveolata</taxon>
        <taxon>Apicomplexa</taxon>
        <taxon>Aconoidasida</taxon>
        <taxon>Haemosporida</taxon>
        <taxon>Plasmodiidae</taxon>
        <taxon>Plasmodium</taxon>
        <taxon>Plasmodium (Plasmodium)</taxon>
    </lineage>
</organism>
<protein>
    <recommendedName>
        <fullName evidence="4">VIR protein</fullName>
    </recommendedName>
</protein>
<dbReference type="AlphaFoldDB" id="A0A0J9S3J8"/>
<dbReference type="EMBL" id="KQ234414">
    <property type="protein sequence ID" value="KMZ77349.1"/>
    <property type="molecule type" value="Genomic_DNA"/>
</dbReference>
<evidence type="ECO:0000313" key="2">
    <source>
        <dbReference type="EMBL" id="KMZ77349.1"/>
    </source>
</evidence>
<feature type="compositionally biased region" description="Polar residues" evidence="1">
    <location>
        <begin position="222"/>
        <end position="234"/>
    </location>
</feature>
<evidence type="ECO:0008006" key="4">
    <source>
        <dbReference type="Google" id="ProtNLM"/>
    </source>
</evidence>
<gene>
    <name evidence="2" type="ORF">PVIIG_06374</name>
</gene>
<feature type="compositionally biased region" description="Basic and acidic residues" evidence="1">
    <location>
        <begin position="235"/>
        <end position="245"/>
    </location>
</feature>
<feature type="compositionally biased region" description="Acidic residues" evidence="1">
    <location>
        <begin position="257"/>
        <end position="269"/>
    </location>
</feature>
<dbReference type="OrthoDB" id="388837at2759"/>
<accession>A0A0J9S3J8</accession>